<evidence type="ECO:0000256" key="3">
    <source>
        <dbReference type="SAM" id="Phobius"/>
    </source>
</evidence>
<name>A0A644Z4Y9_9ZZZZ</name>
<organism evidence="5">
    <name type="scientific">bioreactor metagenome</name>
    <dbReference type="NCBI Taxonomy" id="1076179"/>
    <lineage>
        <taxon>unclassified sequences</taxon>
        <taxon>metagenomes</taxon>
        <taxon>ecological metagenomes</taxon>
    </lineage>
</organism>
<dbReference type="GO" id="GO:0008658">
    <property type="term" value="F:penicillin binding"/>
    <property type="evidence" value="ECO:0007669"/>
    <property type="project" value="InterPro"/>
</dbReference>
<evidence type="ECO:0000259" key="4">
    <source>
        <dbReference type="Pfam" id="PF00905"/>
    </source>
</evidence>
<protein>
    <recommendedName>
        <fullName evidence="4">Penicillin-binding protein transpeptidase domain-containing protein</fullName>
    </recommendedName>
</protein>
<sequence>MSFSIRNNKQKILGRTYALTSVMVILFLVLTARLAYIQLYDNTSLQTMANRQYYYEENVKNMPFKLIDRNNKELLKYEKKYYAVVDIDNFIALNNKENLPEVQSLTYTLRNYNKDYDLTLAKYAKEGRQYFDIDKETYDKLKTIKNVKGFYAYESEEADKDINSNIRNVLARGSKISDSTKLKDEGTLEREIYEFVKNNQYTKVRFEKDVSGNIIDESLVENKENLNVKLTLDKEVQELSEKVLRDEKYKDMSQIGVVMMESDSGKILSMALKDDYGNNVNIGIPSENGFYVGSIFKTIVYEGAVEKGIVSNTESFNLVNGLFPKSKEKKFTYTMNEAFISSSNNTFAQIGWRVGMKNLYDYANKQGLFSKVLNLQDEKVGEIEGFETKKSQDIITNTSIGQTVRATPLEALTIPNTIANNGIYVKPRIIDSILKEDGSVVKKYESQSSKVISKGTAQTIKNSMIEVVNNDLGTGKKAMVSGVEVGGKTGTTEYWIKDKENKEVECSDGWFAGFFKYNNKYYSMVVFVPQIIKTDAGGGTASYVFKDIVEGIVKNKSLK</sequence>
<reference evidence="5" key="1">
    <citation type="submission" date="2019-08" db="EMBL/GenBank/DDBJ databases">
        <authorList>
            <person name="Kucharzyk K."/>
            <person name="Murdoch R.W."/>
            <person name="Higgins S."/>
            <person name="Loffler F."/>
        </authorList>
    </citation>
    <scope>NUCLEOTIDE SEQUENCE</scope>
</reference>
<dbReference type="SUPFAM" id="SSF56601">
    <property type="entry name" value="beta-lactamase/transpeptidase-like"/>
    <property type="match status" value="1"/>
</dbReference>
<keyword evidence="3" id="KW-1133">Transmembrane helix</keyword>
<dbReference type="InterPro" id="IPR001460">
    <property type="entry name" value="PCN-bd_Tpept"/>
</dbReference>
<dbReference type="Gene3D" id="3.40.710.10">
    <property type="entry name" value="DD-peptidase/beta-lactamase superfamily"/>
    <property type="match status" value="1"/>
</dbReference>
<keyword evidence="2 3" id="KW-0472">Membrane</keyword>
<dbReference type="InterPro" id="IPR012338">
    <property type="entry name" value="Beta-lactam/transpept-like"/>
</dbReference>
<dbReference type="GO" id="GO:0005886">
    <property type="term" value="C:plasma membrane"/>
    <property type="evidence" value="ECO:0007669"/>
    <property type="project" value="TreeGrafter"/>
</dbReference>
<dbReference type="EMBL" id="VSSQ01007359">
    <property type="protein sequence ID" value="MPM35677.1"/>
    <property type="molecule type" value="Genomic_DNA"/>
</dbReference>
<comment type="caution">
    <text evidence="5">The sequence shown here is derived from an EMBL/GenBank/DDBJ whole genome shotgun (WGS) entry which is preliminary data.</text>
</comment>
<feature type="domain" description="Penicillin-binding protein transpeptidase" evidence="4">
    <location>
        <begin position="256"/>
        <end position="550"/>
    </location>
</feature>
<comment type="subcellular location">
    <subcellularLocation>
        <location evidence="1">Membrane</location>
    </subcellularLocation>
</comment>
<dbReference type="PANTHER" id="PTHR30627:SF1">
    <property type="entry name" value="PEPTIDOGLYCAN D,D-TRANSPEPTIDASE FTSI"/>
    <property type="match status" value="1"/>
</dbReference>
<dbReference type="Pfam" id="PF00905">
    <property type="entry name" value="Transpeptidase"/>
    <property type="match status" value="1"/>
</dbReference>
<dbReference type="PANTHER" id="PTHR30627">
    <property type="entry name" value="PEPTIDOGLYCAN D,D-TRANSPEPTIDASE"/>
    <property type="match status" value="1"/>
</dbReference>
<proteinExistence type="predicted"/>
<dbReference type="InterPro" id="IPR050515">
    <property type="entry name" value="Beta-lactam/transpept"/>
</dbReference>
<evidence type="ECO:0000256" key="1">
    <source>
        <dbReference type="ARBA" id="ARBA00004370"/>
    </source>
</evidence>
<evidence type="ECO:0000313" key="5">
    <source>
        <dbReference type="EMBL" id="MPM35677.1"/>
    </source>
</evidence>
<gene>
    <name evidence="5" type="ORF">SDC9_82270</name>
</gene>
<evidence type="ECO:0000256" key="2">
    <source>
        <dbReference type="ARBA" id="ARBA00023136"/>
    </source>
</evidence>
<dbReference type="AlphaFoldDB" id="A0A644Z4Y9"/>
<feature type="transmembrane region" description="Helical" evidence="3">
    <location>
        <begin position="12"/>
        <end position="36"/>
    </location>
</feature>
<keyword evidence="3" id="KW-0812">Transmembrane</keyword>
<accession>A0A644Z4Y9</accession>
<dbReference type="GO" id="GO:0071555">
    <property type="term" value="P:cell wall organization"/>
    <property type="evidence" value="ECO:0007669"/>
    <property type="project" value="TreeGrafter"/>
</dbReference>